<dbReference type="Proteomes" id="UP001302812">
    <property type="component" value="Unassembled WGS sequence"/>
</dbReference>
<gene>
    <name evidence="2" type="ORF">N656DRAFT_772246</name>
</gene>
<reference evidence="2" key="1">
    <citation type="journal article" date="2023" name="Mol. Phylogenet. Evol.">
        <title>Genome-scale phylogeny and comparative genomics of the fungal order Sordariales.</title>
        <authorList>
            <person name="Hensen N."/>
            <person name="Bonometti L."/>
            <person name="Westerberg I."/>
            <person name="Brannstrom I.O."/>
            <person name="Guillou S."/>
            <person name="Cros-Aarteil S."/>
            <person name="Calhoun S."/>
            <person name="Haridas S."/>
            <person name="Kuo A."/>
            <person name="Mondo S."/>
            <person name="Pangilinan J."/>
            <person name="Riley R."/>
            <person name="LaButti K."/>
            <person name="Andreopoulos B."/>
            <person name="Lipzen A."/>
            <person name="Chen C."/>
            <person name="Yan M."/>
            <person name="Daum C."/>
            <person name="Ng V."/>
            <person name="Clum A."/>
            <person name="Steindorff A."/>
            <person name="Ohm R.A."/>
            <person name="Martin F."/>
            <person name="Silar P."/>
            <person name="Natvig D.O."/>
            <person name="Lalanne C."/>
            <person name="Gautier V."/>
            <person name="Ament-Velasquez S.L."/>
            <person name="Kruys A."/>
            <person name="Hutchinson M.I."/>
            <person name="Powell A.J."/>
            <person name="Barry K."/>
            <person name="Miller A.N."/>
            <person name="Grigoriev I.V."/>
            <person name="Debuchy R."/>
            <person name="Gladieux P."/>
            <person name="Hiltunen Thoren M."/>
            <person name="Johannesson H."/>
        </authorList>
    </citation>
    <scope>NUCLEOTIDE SEQUENCE</scope>
    <source>
        <strain evidence="2">CBS 508.74</strain>
    </source>
</reference>
<evidence type="ECO:0008006" key="4">
    <source>
        <dbReference type="Google" id="ProtNLM"/>
    </source>
</evidence>
<evidence type="ECO:0000313" key="2">
    <source>
        <dbReference type="EMBL" id="KAK4107856.1"/>
    </source>
</evidence>
<sequence>MLLATLFLLLLLLLCGRFRCWVCHFAASSLLYHVASCVAQLRRELMPLITQHLDLTVENRCLGSTSPRFHHETGQNLFGILTERGNGTMSWADNNTSLEPDELSLSVRSDEH</sequence>
<feature type="chain" id="PRO_5043020911" description="Secreted protein" evidence="1">
    <location>
        <begin position="21"/>
        <end position="112"/>
    </location>
</feature>
<organism evidence="2 3">
    <name type="scientific">Canariomyces notabilis</name>
    <dbReference type="NCBI Taxonomy" id="2074819"/>
    <lineage>
        <taxon>Eukaryota</taxon>
        <taxon>Fungi</taxon>
        <taxon>Dikarya</taxon>
        <taxon>Ascomycota</taxon>
        <taxon>Pezizomycotina</taxon>
        <taxon>Sordariomycetes</taxon>
        <taxon>Sordariomycetidae</taxon>
        <taxon>Sordariales</taxon>
        <taxon>Chaetomiaceae</taxon>
        <taxon>Canariomyces</taxon>
    </lineage>
</organism>
<name>A0AAN6QDZ9_9PEZI</name>
<keyword evidence="3" id="KW-1185">Reference proteome</keyword>
<protein>
    <recommendedName>
        <fullName evidence="4">Secreted protein</fullName>
    </recommendedName>
</protein>
<comment type="caution">
    <text evidence="2">The sequence shown here is derived from an EMBL/GenBank/DDBJ whole genome shotgun (WGS) entry which is preliminary data.</text>
</comment>
<feature type="signal peptide" evidence="1">
    <location>
        <begin position="1"/>
        <end position="20"/>
    </location>
</feature>
<dbReference type="AlphaFoldDB" id="A0AAN6QDZ9"/>
<evidence type="ECO:0000256" key="1">
    <source>
        <dbReference type="SAM" id="SignalP"/>
    </source>
</evidence>
<reference evidence="2" key="2">
    <citation type="submission" date="2023-05" db="EMBL/GenBank/DDBJ databases">
        <authorList>
            <consortium name="Lawrence Berkeley National Laboratory"/>
            <person name="Steindorff A."/>
            <person name="Hensen N."/>
            <person name="Bonometti L."/>
            <person name="Westerberg I."/>
            <person name="Brannstrom I.O."/>
            <person name="Guillou S."/>
            <person name="Cros-Aarteil S."/>
            <person name="Calhoun S."/>
            <person name="Haridas S."/>
            <person name="Kuo A."/>
            <person name="Mondo S."/>
            <person name="Pangilinan J."/>
            <person name="Riley R."/>
            <person name="Labutti K."/>
            <person name="Andreopoulos B."/>
            <person name="Lipzen A."/>
            <person name="Chen C."/>
            <person name="Yanf M."/>
            <person name="Daum C."/>
            <person name="Ng V."/>
            <person name="Clum A."/>
            <person name="Ohm R."/>
            <person name="Martin F."/>
            <person name="Silar P."/>
            <person name="Natvig D."/>
            <person name="Lalanne C."/>
            <person name="Gautier V."/>
            <person name="Ament-Velasquez S.L."/>
            <person name="Kruys A."/>
            <person name="Hutchinson M.I."/>
            <person name="Powell A.J."/>
            <person name="Barry K."/>
            <person name="Miller A.N."/>
            <person name="Grigoriev I.V."/>
            <person name="Debuchy R."/>
            <person name="Gladieux P."/>
            <person name="Thoren M.H."/>
            <person name="Johannesson H."/>
        </authorList>
    </citation>
    <scope>NUCLEOTIDE SEQUENCE</scope>
    <source>
        <strain evidence="2">CBS 508.74</strain>
    </source>
</reference>
<keyword evidence="1" id="KW-0732">Signal</keyword>
<dbReference type="GeneID" id="89938043"/>
<dbReference type="EMBL" id="MU853368">
    <property type="protein sequence ID" value="KAK4107856.1"/>
    <property type="molecule type" value="Genomic_DNA"/>
</dbReference>
<accession>A0AAN6QDZ9</accession>
<evidence type="ECO:0000313" key="3">
    <source>
        <dbReference type="Proteomes" id="UP001302812"/>
    </source>
</evidence>
<dbReference type="RefSeq" id="XP_064665426.1">
    <property type="nucleotide sequence ID" value="XM_064813918.1"/>
</dbReference>
<proteinExistence type="predicted"/>